<gene>
    <name evidence="1" type="ORF">G2W53_041191</name>
</gene>
<dbReference type="EMBL" id="JAAIUW010000013">
    <property type="protein sequence ID" value="KAF7802080.1"/>
    <property type="molecule type" value="Genomic_DNA"/>
</dbReference>
<protein>
    <submittedName>
        <fullName evidence="1">Uncharacterized protein</fullName>
    </submittedName>
</protein>
<proteinExistence type="predicted"/>
<accession>A0A834SGP3</accession>
<comment type="caution">
    <text evidence="1">The sequence shown here is derived from an EMBL/GenBank/DDBJ whole genome shotgun (WGS) entry which is preliminary data.</text>
</comment>
<evidence type="ECO:0000313" key="2">
    <source>
        <dbReference type="Proteomes" id="UP000634136"/>
    </source>
</evidence>
<dbReference type="Proteomes" id="UP000634136">
    <property type="component" value="Unassembled WGS sequence"/>
</dbReference>
<organism evidence="1 2">
    <name type="scientific">Senna tora</name>
    <dbReference type="NCBI Taxonomy" id="362788"/>
    <lineage>
        <taxon>Eukaryota</taxon>
        <taxon>Viridiplantae</taxon>
        <taxon>Streptophyta</taxon>
        <taxon>Embryophyta</taxon>
        <taxon>Tracheophyta</taxon>
        <taxon>Spermatophyta</taxon>
        <taxon>Magnoliopsida</taxon>
        <taxon>eudicotyledons</taxon>
        <taxon>Gunneridae</taxon>
        <taxon>Pentapetalae</taxon>
        <taxon>rosids</taxon>
        <taxon>fabids</taxon>
        <taxon>Fabales</taxon>
        <taxon>Fabaceae</taxon>
        <taxon>Caesalpinioideae</taxon>
        <taxon>Cassia clade</taxon>
        <taxon>Senna</taxon>
    </lineage>
</organism>
<sequence>MSSCVEMVNTLYSCVEKLLYGGFIPVHARYCRMEIILLGFARMMLQGAVLV</sequence>
<evidence type="ECO:0000313" key="1">
    <source>
        <dbReference type="EMBL" id="KAF7802080.1"/>
    </source>
</evidence>
<name>A0A834SGP3_9FABA</name>
<reference evidence="1" key="1">
    <citation type="submission" date="2020-09" db="EMBL/GenBank/DDBJ databases">
        <title>Genome-Enabled Discovery of Anthraquinone Biosynthesis in Senna tora.</title>
        <authorList>
            <person name="Kang S.-H."/>
            <person name="Pandey R.P."/>
            <person name="Lee C.-M."/>
            <person name="Sim J.-S."/>
            <person name="Jeong J.-T."/>
            <person name="Choi B.-S."/>
            <person name="Jung M."/>
            <person name="Ginzburg D."/>
            <person name="Zhao K."/>
            <person name="Won S.Y."/>
            <person name="Oh T.-J."/>
            <person name="Yu Y."/>
            <person name="Kim N.-H."/>
            <person name="Lee O.R."/>
            <person name="Lee T.-H."/>
            <person name="Bashyal P."/>
            <person name="Kim T.-S."/>
            <person name="Lee W.-H."/>
            <person name="Kawkins C."/>
            <person name="Kim C.-K."/>
            <person name="Kim J.S."/>
            <person name="Ahn B.O."/>
            <person name="Rhee S.Y."/>
            <person name="Sohng J.K."/>
        </authorList>
    </citation>
    <scope>NUCLEOTIDE SEQUENCE</scope>
    <source>
        <tissue evidence="1">Leaf</tissue>
    </source>
</reference>
<keyword evidence="2" id="KW-1185">Reference proteome</keyword>
<dbReference type="AlphaFoldDB" id="A0A834SGP3"/>